<dbReference type="Gene3D" id="2.40.50.230">
    <property type="entry name" value="Gp5 N-terminal domain"/>
    <property type="match status" value="1"/>
</dbReference>
<accession>A0A1W2HAS2</accession>
<evidence type="ECO:0000313" key="2">
    <source>
        <dbReference type="EMBL" id="SMD45666.1"/>
    </source>
</evidence>
<evidence type="ECO:0000259" key="1">
    <source>
        <dbReference type="Pfam" id="PF04717"/>
    </source>
</evidence>
<dbReference type="OrthoDB" id="1907165at2"/>
<keyword evidence="3" id="KW-1185">Reference proteome</keyword>
<dbReference type="SUPFAM" id="SSF69349">
    <property type="entry name" value="Phage fibre proteins"/>
    <property type="match status" value="1"/>
</dbReference>
<protein>
    <recommendedName>
        <fullName evidence="1">Gp5/Type VI secretion system Vgr protein OB-fold domain-containing protein</fullName>
    </recommendedName>
</protein>
<dbReference type="InterPro" id="IPR037026">
    <property type="entry name" value="Vgr_OB-fold_dom_sf"/>
</dbReference>
<dbReference type="Proteomes" id="UP000192333">
    <property type="component" value="Chromosome I"/>
</dbReference>
<gene>
    <name evidence="2" type="ORF">SAMN00777080_4326</name>
</gene>
<name>A0A1W2HAS2_9BACT</name>
<feature type="domain" description="Gp5/Type VI secretion system Vgr protein OB-fold" evidence="1">
    <location>
        <begin position="377"/>
        <end position="452"/>
    </location>
</feature>
<dbReference type="RefSeq" id="WP_084122605.1">
    <property type="nucleotide sequence ID" value="NZ_LT838813.1"/>
</dbReference>
<proteinExistence type="predicted"/>
<dbReference type="Pfam" id="PF04717">
    <property type="entry name" value="Phage_base_V"/>
    <property type="match status" value="1"/>
</dbReference>
<evidence type="ECO:0000313" key="3">
    <source>
        <dbReference type="Proteomes" id="UP000192333"/>
    </source>
</evidence>
<dbReference type="SUPFAM" id="SSF69279">
    <property type="entry name" value="Phage tail proteins"/>
    <property type="match status" value="1"/>
</dbReference>
<dbReference type="AlphaFoldDB" id="A0A1W2HAS2"/>
<dbReference type="InterPro" id="IPR006531">
    <property type="entry name" value="Gp5/Vgr_OB"/>
</dbReference>
<dbReference type="STRING" id="758820.SAMN00777080_4326"/>
<sequence length="597" mass="65415">MTDILKESSEPISLSIKVNGKVLKDTVEILSVIVSKEVNKVSNAQFRVVDGGAFGVSNESFTNAEGSDFVPGNEIEIEMGYGNSRELVYAGILLSQRMIVKKNKSYLEISCKDKAVKMTKGRFSKIYTDGTDSDAFGKIAAQFGLNKDIDSTTETFRQLVQHYCSYWDFILMRAEMNNQIVITDNNKLKIKNIDLSSSPVISIQADMVVLDADLDIDAEDIVKEFNLVSWDESNQQITSTTSNVSDSLNLGNITVQKLAEVLSGISSNRISSASLTKGELENIGKSAVNRVVLNKIKGKIQVPGTSKVHPGDIVELIGFNQRYNGNAFVSKVTHELEEGDWITTLYIGMSSRFHSSFPELEEHEAGGNLPAAKGLLVGKVIAIHEDPDANYRVKITMPSFKGDTEEYVWARMTFDYASNQCGFFFYPEIGDEVLVGFVNNDPRFPVIMGGLYSKKNKPKQEPDEKNQFKSIVTKSGISIKFDDEDKILTIETPGGNKLVMNDKDKLIEAEDLNGNKWTMNESGISLDSPKDIKITAKGKISLDATAELGISSKADVKCKGMNVSHEAQVGFKAAGNASAELSASGQTTVKGAMVMIN</sequence>
<dbReference type="EMBL" id="LT838813">
    <property type="protein sequence ID" value="SMD45666.1"/>
    <property type="molecule type" value="Genomic_DNA"/>
</dbReference>
<dbReference type="SUPFAM" id="SSF69255">
    <property type="entry name" value="gp5 N-terminal domain-like"/>
    <property type="match status" value="1"/>
</dbReference>
<organism evidence="2 3">
    <name type="scientific">Aquiflexum balticum DSM 16537</name>
    <dbReference type="NCBI Taxonomy" id="758820"/>
    <lineage>
        <taxon>Bacteria</taxon>
        <taxon>Pseudomonadati</taxon>
        <taxon>Bacteroidota</taxon>
        <taxon>Cytophagia</taxon>
        <taxon>Cytophagales</taxon>
        <taxon>Cyclobacteriaceae</taxon>
        <taxon>Aquiflexum</taxon>
    </lineage>
</organism>
<reference evidence="3" key="1">
    <citation type="submission" date="2017-04" db="EMBL/GenBank/DDBJ databases">
        <authorList>
            <person name="Varghese N."/>
            <person name="Submissions S."/>
        </authorList>
    </citation>
    <scope>NUCLEOTIDE SEQUENCE [LARGE SCALE GENOMIC DNA]</scope>
    <source>
        <strain evidence="3">DSM 16537</strain>
    </source>
</reference>